<evidence type="ECO:0000256" key="2">
    <source>
        <dbReference type="SAM" id="Phobius"/>
    </source>
</evidence>
<feature type="compositionally biased region" description="Basic and acidic residues" evidence="1">
    <location>
        <begin position="11"/>
        <end position="24"/>
    </location>
</feature>
<evidence type="ECO:0000256" key="1">
    <source>
        <dbReference type="SAM" id="MobiDB-lite"/>
    </source>
</evidence>
<dbReference type="EMBL" id="ML996207">
    <property type="protein sequence ID" value="KAF2730888.1"/>
    <property type="molecule type" value="Genomic_DNA"/>
</dbReference>
<feature type="region of interest" description="Disordered" evidence="1">
    <location>
        <begin position="1"/>
        <end position="65"/>
    </location>
</feature>
<keyword evidence="2" id="KW-0472">Membrane</keyword>
<evidence type="ECO:0000313" key="4">
    <source>
        <dbReference type="Proteomes" id="UP000799444"/>
    </source>
</evidence>
<dbReference type="Proteomes" id="UP000799444">
    <property type="component" value="Unassembled WGS sequence"/>
</dbReference>
<gene>
    <name evidence="3" type="ORF">EJ04DRAFT_567343</name>
</gene>
<keyword evidence="2" id="KW-1133">Transmembrane helix</keyword>
<accession>A0A9P4UZD1</accession>
<organism evidence="3 4">
    <name type="scientific">Polyplosphaeria fusca</name>
    <dbReference type="NCBI Taxonomy" id="682080"/>
    <lineage>
        <taxon>Eukaryota</taxon>
        <taxon>Fungi</taxon>
        <taxon>Dikarya</taxon>
        <taxon>Ascomycota</taxon>
        <taxon>Pezizomycotina</taxon>
        <taxon>Dothideomycetes</taxon>
        <taxon>Pleosporomycetidae</taxon>
        <taxon>Pleosporales</taxon>
        <taxon>Tetraplosphaeriaceae</taxon>
        <taxon>Polyplosphaeria</taxon>
    </lineage>
</organism>
<protein>
    <submittedName>
        <fullName evidence="3">Uncharacterized protein</fullName>
    </submittedName>
</protein>
<keyword evidence="2" id="KW-0812">Transmembrane</keyword>
<keyword evidence="4" id="KW-1185">Reference proteome</keyword>
<reference evidence="3" key="1">
    <citation type="journal article" date="2020" name="Stud. Mycol.">
        <title>101 Dothideomycetes genomes: a test case for predicting lifestyles and emergence of pathogens.</title>
        <authorList>
            <person name="Haridas S."/>
            <person name="Albert R."/>
            <person name="Binder M."/>
            <person name="Bloem J."/>
            <person name="Labutti K."/>
            <person name="Salamov A."/>
            <person name="Andreopoulos B."/>
            <person name="Baker S."/>
            <person name="Barry K."/>
            <person name="Bills G."/>
            <person name="Bluhm B."/>
            <person name="Cannon C."/>
            <person name="Castanera R."/>
            <person name="Culley D."/>
            <person name="Daum C."/>
            <person name="Ezra D."/>
            <person name="Gonzalez J."/>
            <person name="Henrissat B."/>
            <person name="Kuo A."/>
            <person name="Liang C."/>
            <person name="Lipzen A."/>
            <person name="Lutzoni F."/>
            <person name="Magnuson J."/>
            <person name="Mondo S."/>
            <person name="Nolan M."/>
            <person name="Ohm R."/>
            <person name="Pangilinan J."/>
            <person name="Park H.-J."/>
            <person name="Ramirez L."/>
            <person name="Alfaro M."/>
            <person name="Sun H."/>
            <person name="Tritt A."/>
            <person name="Yoshinaga Y."/>
            <person name="Zwiers L.-H."/>
            <person name="Turgeon B."/>
            <person name="Goodwin S."/>
            <person name="Spatafora J."/>
            <person name="Crous P."/>
            <person name="Grigoriev I."/>
        </authorList>
    </citation>
    <scope>NUCLEOTIDE SEQUENCE</scope>
    <source>
        <strain evidence="3">CBS 125425</strain>
    </source>
</reference>
<name>A0A9P4UZD1_9PLEO</name>
<sequence length="223" mass="24818">MPSTYKFQRAVRAEQRQQEPREGPILDWSESGAQQVHTPGSIDDESSISLQPTDPETSSGASSLKTAATNKDRWVTYPNNDIDLDISDGVVHAKLTGTPNIHKWILEIGNNRSGDDHDEIDWHIASISMQESLETSFDIPQGLGRFIRVIAIDNTGEAVASAGAVGQKEEPLRDMKATDRDALYRLVLGATMVCFGVIVAWLIDEWRRGRQPIREYGFPEEKV</sequence>
<evidence type="ECO:0000313" key="3">
    <source>
        <dbReference type="EMBL" id="KAF2730888.1"/>
    </source>
</evidence>
<proteinExistence type="predicted"/>
<feature type="transmembrane region" description="Helical" evidence="2">
    <location>
        <begin position="182"/>
        <end position="203"/>
    </location>
</feature>
<comment type="caution">
    <text evidence="3">The sequence shown here is derived from an EMBL/GenBank/DDBJ whole genome shotgun (WGS) entry which is preliminary data.</text>
</comment>
<dbReference type="AlphaFoldDB" id="A0A9P4UZD1"/>
<feature type="compositionally biased region" description="Polar residues" evidence="1">
    <location>
        <begin position="47"/>
        <end position="65"/>
    </location>
</feature>